<dbReference type="AlphaFoldDB" id="A0A437AK85"/>
<comment type="caution">
    <text evidence="3">The sequence shown here is derived from an EMBL/GenBank/DDBJ whole genome shotgun (WGS) entry which is preliminary data.</text>
</comment>
<reference evidence="3 4" key="1">
    <citation type="submission" date="2018-10" db="EMBL/GenBank/DDBJ databases">
        <title>Draft genome sequence of the microsporidian Tubulinosema ratisbonensis.</title>
        <authorList>
            <person name="Polonais V."/>
            <person name="Peyretaillade E."/>
            <person name="Niehus S."/>
            <person name="Wawrzyniak I."/>
            <person name="Franchet A."/>
            <person name="Gaspin C."/>
            <person name="Reichstadt M."/>
            <person name="Belser C."/>
            <person name="Labadie K."/>
            <person name="Delbac F."/>
            <person name="Ferrandon D."/>
        </authorList>
    </citation>
    <scope>NUCLEOTIDE SEQUENCE [LARGE SCALE GENOMIC DNA]</scope>
    <source>
        <strain evidence="3 4">Franzen</strain>
    </source>
</reference>
<dbReference type="VEuPathDB" id="MicrosporidiaDB:TUBRATIS_19380"/>
<keyword evidence="4" id="KW-1185">Reference proteome</keyword>
<evidence type="ECO:0000256" key="2">
    <source>
        <dbReference type="SAM" id="SignalP"/>
    </source>
</evidence>
<feature type="signal peptide" evidence="2">
    <location>
        <begin position="1"/>
        <end position="17"/>
    </location>
</feature>
<protein>
    <submittedName>
        <fullName evidence="3">Endoplasmic reticulum membrane protein</fullName>
    </submittedName>
</protein>
<keyword evidence="1" id="KW-0812">Transmembrane</keyword>
<name>A0A437AK85_9MICR</name>
<gene>
    <name evidence="3" type="ORF">TUBRATIS_19380</name>
</gene>
<feature type="transmembrane region" description="Helical" evidence="1">
    <location>
        <begin position="154"/>
        <end position="174"/>
    </location>
</feature>
<keyword evidence="1" id="KW-0472">Membrane</keyword>
<evidence type="ECO:0000313" key="4">
    <source>
        <dbReference type="Proteomes" id="UP000282876"/>
    </source>
</evidence>
<dbReference type="OrthoDB" id="2189237at2759"/>
<keyword evidence="1" id="KW-1133">Transmembrane helix</keyword>
<feature type="chain" id="PRO_5019107399" evidence="2">
    <location>
        <begin position="18"/>
        <end position="187"/>
    </location>
</feature>
<evidence type="ECO:0000313" key="3">
    <source>
        <dbReference type="EMBL" id="RVD91603.1"/>
    </source>
</evidence>
<dbReference type="EMBL" id="RCSS01000466">
    <property type="protein sequence ID" value="RVD91603.1"/>
    <property type="molecule type" value="Genomic_DNA"/>
</dbReference>
<evidence type="ECO:0000256" key="1">
    <source>
        <dbReference type="SAM" id="Phobius"/>
    </source>
</evidence>
<organism evidence="3 4">
    <name type="scientific">Tubulinosema ratisbonensis</name>
    <dbReference type="NCBI Taxonomy" id="291195"/>
    <lineage>
        <taxon>Eukaryota</taxon>
        <taxon>Fungi</taxon>
        <taxon>Fungi incertae sedis</taxon>
        <taxon>Microsporidia</taxon>
        <taxon>Tubulinosematoidea</taxon>
        <taxon>Tubulinosematidae</taxon>
        <taxon>Tubulinosema</taxon>
    </lineage>
</organism>
<proteinExistence type="predicted"/>
<dbReference type="Proteomes" id="UP000282876">
    <property type="component" value="Unassembled WGS sequence"/>
</dbReference>
<keyword evidence="2" id="KW-0732">Signal</keyword>
<sequence>MLKILSIISLVMCGAITLKPNAQFSFYETFSVGERIKFECSEHENREFELIIHQGNIKEPLTDLTVSYTIVHTEASKNDKFYFVLKNTSSETLKIWFLIPDVTKEITGPLGPVDEQDVVTELKNTLEHINFAQKNHIAKQSVHEKNVKSAKGTMFFFFVFEVVFNVFIALYFYNDIVNLFTNKRRKV</sequence>
<accession>A0A437AK85</accession>